<feature type="compositionally biased region" description="Low complexity" evidence="3">
    <location>
        <begin position="43"/>
        <end position="52"/>
    </location>
</feature>
<dbReference type="InterPro" id="IPR001478">
    <property type="entry name" value="PDZ"/>
</dbReference>
<dbReference type="InterPro" id="IPR009003">
    <property type="entry name" value="Peptidase_S1_PA"/>
</dbReference>
<keyword evidence="2" id="KW-0378">Hydrolase</keyword>
<accession>A0A5R8KE78</accession>
<dbReference type="SUPFAM" id="SSF50156">
    <property type="entry name" value="PDZ domain-like"/>
    <property type="match status" value="1"/>
</dbReference>
<dbReference type="GO" id="GO:0004252">
    <property type="term" value="F:serine-type endopeptidase activity"/>
    <property type="evidence" value="ECO:0007669"/>
    <property type="project" value="InterPro"/>
</dbReference>
<dbReference type="InterPro" id="IPR036034">
    <property type="entry name" value="PDZ_sf"/>
</dbReference>
<dbReference type="RefSeq" id="WP_138086648.1">
    <property type="nucleotide sequence ID" value="NZ_VAUV01000008.1"/>
</dbReference>
<dbReference type="InterPro" id="IPR001940">
    <property type="entry name" value="Peptidase_S1C"/>
</dbReference>
<evidence type="ECO:0000259" key="4">
    <source>
        <dbReference type="PROSITE" id="PS50106"/>
    </source>
</evidence>
<dbReference type="Gene3D" id="2.30.42.10">
    <property type="match status" value="1"/>
</dbReference>
<reference evidence="5 6" key="1">
    <citation type="submission" date="2019-05" db="EMBL/GenBank/DDBJ databases">
        <title>Verrucobacter flavum gen. nov., sp. nov. a new member of the family Verrucomicrobiaceae.</title>
        <authorList>
            <person name="Szuroczki S."/>
            <person name="Abbaszade G."/>
            <person name="Szabo A."/>
            <person name="Felfoldi T."/>
            <person name="Schumann P."/>
            <person name="Boka K."/>
            <person name="Keki Z."/>
            <person name="Toumi M."/>
            <person name="Toth E."/>
        </authorList>
    </citation>
    <scope>NUCLEOTIDE SEQUENCE [LARGE SCALE GENOMIC DNA]</scope>
    <source>
        <strain evidence="5 6">MG-N-17</strain>
    </source>
</reference>
<evidence type="ECO:0000313" key="6">
    <source>
        <dbReference type="Proteomes" id="UP000306196"/>
    </source>
</evidence>
<evidence type="ECO:0000256" key="3">
    <source>
        <dbReference type="SAM" id="MobiDB-lite"/>
    </source>
</evidence>
<sequence length="381" mass="41246">MSHVRRIFLALLLFILAGWLYKQWRTRQPNEGLFDLLDKKPDSTAPSSTSTPATPPSLPTPPNRTATPALSRLDEEISALAQRTLPCVVSIDTQNLQKERLNSLFSRLEVVPSLGSGVIITKEGHILTNHHVIANALEIRVTTNDQKSYKAEFIGTNPKADIAVIKIVDADHNFPVLKFANSDQVRVGQTVFAVGNPFGLSGSFTQGIISARRNSAQTGNIFQTDTVINPGNSGGPLVDIHGEIVGINFSIRSGNSQVNTWQGVGFAIPANEARVAFDTIIKEKTVPTGFLGITMDEVVIEVSPGRIGVTINEVVPQSSAANAGLRPDDVIIGLNGDPLEHPDEVYIVASATPIGRSIVFDILRNQQRRTITATMQPRPQD</sequence>
<dbReference type="SUPFAM" id="SSF50494">
    <property type="entry name" value="Trypsin-like serine proteases"/>
    <property type="match status" value="1"/>
</dbReference>
<feature type="compositionally biased region" description="Pro residues" evidence="3">
    <location>
        <begin position="53"/>
        <end position="62"/>
    </location>
</feature>
<dbReference type="PRINTS" id="PR00834">
    <property type="entry name" value="PROTEASES2C"/>
</dbReference>
<proteinExistence type="predicted"/>
<dbReference type="GO" id="GO:0006508">
    <property type="term" value="P:proteolysis"/>
    <property type="evidence" value="ECO:0007669"/>
    <property type="project" value="UniProtKB-KW"/>
</dbReference>
<dbReference type="Pfam" id="PF00595">
    <property type="entry name" value="PDZ"/>
    <property type="match status" value="1"/>
</dbReference>
<dbReference type="PANTHER" id="PTHR43343:SF3">
    <property type="entry name" value="PROTEASE DO-LIKE 8, CHLOROPLASTIC"/>
    <property type="match status" value="1"/>
</dbReference>
<dbReference type="Proteomes" id="UP000306196">
    <property type="component" value="Unassembled WGS sequence"/>
</dbReference>
<gene>
    <name evidence="5" type="ORF">FEM03_12805</name>
</gene>
<keyword evidence="6" id="KW-1185">Reference proteome</keyword>
<dbReference type="OrthoDB" id="9758917at2"/>
<evidence type="ECO:0000313" key="5">
    <source>
        <dbReference type="EMBL" id="TLD70591.1"/>
    </source>
</evidence>
<dbReference type="AlphaFoldDB" id="A0A5R8KE78"/>
<dbReference type="SMART" id="SM00228">
    <property type="entry name" value="PDZ"/>
    <property type="match status" value="1"/>
</dbReference>
<feature type="region of interest" description="Disordered" evidence="3">
    <location>
        <begin position="35"/>
        <end position="66"/>
    </location>
</feature>
<dbReference type="Pfam" id="PF13365">
    <property type="entry name" value="Trypsin_2"/>
    <property type="match status" value="1"/>
</dbReference>
<comment type="caution">
    <text evidence="5">The sequence shown here is derived from an EMBL/GenBank/DDBJ whole genome shotgun (WGS) entry which is preliminary data.</text>
</comment>
<evidence type="ECO:0000256" key="1">
    <source>
        <dbReference type="ARBA" id="ARBA00022670"/>
    </source>
</evidence>
<protein>
    <submittedName>
        <fullName evidence="5">Trypsin-like serine protease</fullName>
    </submittedName>
</protein>
<dbReference type="PANTHER" id="PTHR43343">
    <property type="entry name" value="PEPTIDASE S12"/>
    <property type="match status" value="1"/>
</dbReference>
<keyword evidence="1 5" id="KW-0645">Protease</keyword>
<feature type="domain" description="PDZ" evidence="4">
    <location>
        <begin position="280"/>
        <end position="366"/>
    </location>
</feature>
<organism evidence="5 6">
    <name type="scientific">Phragmitibacter flavus</name>
    <dbReference type="NCBI Taxonomy" id="2576071"/>
    <lineage>
        <taxon>Bacteria</taxon>
        <taxon>Pseudomonadati</taxon>
        <taxon>Verrucomicrobiota</taxon>
        <taxon>Verrucomicrobiia</taxon>
        <taxon>Verrucomicrobiales</taxon>
        <taxon>Verrucomicrobiaceae</taxon>
        <taxon>Phragmitibacter</taxon>
    </lineage>
</organism>
<name>A0A5R8KE78_9BACT</name>
<dbReference type="InterPro" id="IPR051201">
    <property type="entry name" value="Chloro_Bact_Ser_Proteases"/>
</dbReference>
<dbReference type="Gene3D" id="2.40.10.120">
    <property type="match status" value="1"/>
</dbReference>
<dbReference type="EMBL" id="VAUV01000008">
    <property type="protein sequence ID" value="TLD70591.1"/>
    <property type="molecule type" value="Genomic_DNA"/>
</dbReference>
<dbReference type="PROSITE" id="PS50106">
    <property type="entry name" value="PDZ"/>
    <property type="match status" value="1"/>
</dbReference>
<evidence type="ECO:0000256" key="2">
    <source>
        <dbReference type="ARBA" id="ARBA00022801"/>
    </source>
</evidence>